<keyword evidence="2" id="KW-0472">Membrane</keyword>
<dbReference type="Pfam" id="PF14905">
    <property type="entry name" value="OMP_b-brl_3"/>
    <property type="match status" value="1"/>
</dbReference>
<dbReference type="OrthoDB" id="8764943at2"/>
<dbReference type="Proteomes" id="UP000315540">
    <property type="component" value="Unassembled WGS sequence"/>
</dbReference>
<dbReference type="Gene3D" id="2.170.130.10">
    <property type="entry name" value="TonB-dependent receptor, plug domain"/>
    <property type="match status" value="1"/>
</dbReference>
<name>A0A504JPC6_9FLAO</name>
<dbReference type="InterPro" id="IPR008969">
    <property type="entry name" value="CarboxyPept-like_regulatory"/>
</dbReference>
<feature type="domain" description="TonB-dependent receptor plug" evidence="4">
    <location>
        <begin position="149"/>
        <end position="229"/>
    </location>
</feature>
<protein>
    <submittedName>
        <fullName evidence="6">TonB-dependent receptor</fullName>
    </submittedName>
</protein>
<accession>A0A504JPC6</accession>
<gene>
    <name evidence="6" type="ORF">FHK87_00055</name>
</gene>
<comment type="caution">
    <text evidence="6">The sequence shown here is derived from an EMBL/GenBank/DDBJ whole genome shotgun (WGS) entry which is preliminary data.</text>
</comment>
<dbReference type="Pfam" id="PF13715">
    <property type="entry name" value="CarbopepD_reg_2"/>
    <property type="match status" value="1"/>
</dbReference>
<dbReference type="InterPro" id="IPR012910">
    <property type="entry name" value="Plug_dom"/>
</dbReference>
<evidence type="ECO:0000256" key="3">
    <source>
        <dbReference type="ARBA" id="ARBA00023237"/>
    </source>
</evidence>
<keyword evidence="6" id="KW-0675">Receptor</keyword>
<dbReference type="GO" id="GO:0009279">
    <property type="term" value="C:cell outer membrane"/>
    <property type="evidence" value="ECO:0007669"/>
    <property type="project" value="UniProtKB-SubCell"/>
</dbReference>
<evidence type="ECO:0000256" key="2">
    <source>
        <dbReference type="ARBA" id="ARBA00023136"/>
    </source>
</evidence>
<evidence type="ECO:0000256" key="1">
    <source>
        <dbReference type="ARBA" id="ARBA00004442"/>
    </source>
</evidence>
<dbReference type="AlphaFoldDB" id="A0A504JPC6"/>
<dbReference type="Gene3D" id="2.60.40.1120">
    <property type="entry name" value="Carboxypeptidase-like, regulatory domain"/>
    <property type="match status" value="1"/>
</dbReference>
<feature type="domain" description="Outer membrane protein beta-barrel" evidence="5">
    <location>
        <begin position="389"/>
        <end position="800"/>
    </location>
</feature>
<dbReference type="InterPro" id="IPR037066">
    <property type="entry name" value="Plug_dom_sf"/>
</dbReference>
<proteinExistence type="predicted"/>
<dbReference type="SUPFAM" id="SSF56935">
    <property type="entry name" value="Porins"/>
    <property type="match status" value="1"/>
</dbReference>
<dbReference type="InterPro" id="IPR036942">
    <property type="entry name" value="Beta-barrel_TonB_sf"/>
</dbReference>
<keyword evidence="3" id="KW-0998">Cell outer membrane</keyword>
<evidence type="ECO:0000259" key="5">
    <source>
        <dbReference type="Pfam" id="PF14905"/>
    </source>
</evidence>
<organism evidence="6 7">
    <name type="scientific">Aquimarina algicola</name>
    <dbReference type="NCBI Taxonomy" id="2589995"/>
    <lineage>
        <taxon>Bacteria</taxon>
        <taxon>Pseudomonadati</taxon>
        <taxon>Bacteroidota</taxon>
        <taxon>Flavobacteriia</taxon>
        <taxon>Flavobacteriales</taxon>
        <taxon>Flavobacteriaceae</taxon>
        <taxon>Aquimarina</taxon>
    </lineage>
</organism>
<comment type="subcellular location">
    <subcellularLocation>
        <location evidence="1">Cell outer membrane</location>
    </subcellularLocation>
</comment>
<evidence type="ECO:0000313" key="7">
    <source>
        <dbReference type="Proteomes" id="UP000315540"/>
    </source>
</evidence>
<dbReference type="SUPFAM" id="SSF49464">
    <property type="entry name" value="Carboxypeptidase regulatory domain-like"/>
    <property type="match status" value="1"/>
</dbReference>
<dbReference type="PANTHER" id="PTHR40980">
    <property type="entry name" value="PLUG DOMAIN-CONTAINING PROTEIN"/>
    <property type="match status" value="1"/>
</dbReference>
<dbReference type="EMBL" id="VFWZ01000001">
    <property type="protein sequence ID" value="TPN88639.1"/>
    <property type="molecule type" value="Genomic_DNA"/>
</dbReference>
<evidence type="ECO:0000313" key="6">
    <source>
        <dbReference type="EMBL" id="TPN88639.1"/>
    </source>
</evidence>
<sequence length="823" mass="93487">MKRILFHLLCIQSLLISAQDQDQEQEFEKNNIDITGSVIDKDTQEPLEYATIAFYDHETQEVITGGITNEKGTFKIEVESGIYDIHIEFISFKTKKLISKKLIKNTSLGTIQLALDTETLDDVVVVAEKPDVEIKLDKRVYNVGKDLTTGGATVSDVLDNVPSITVDVDGAVALRGNDDVRILINGKPSGLVGLNGSDALRQLPSDAIERVEVITSPSARYDAAGTAGILNIILKRNKLQGLNGSVTLNSGYPFSLGTSGNLNYRTGDINFFTNTGYNYREIPGNSLSETRFFNIDDDGTDNPDTFLTEDRDFDRERKGFNTNVGIEWYLTETSSITSSFLYRFSDNNNNTTNIITESDLNGDILSQNIRFDPEVEDDITKQLSVNYTKDFKKSGHTLTLDVQIEDSEEDERSAITQENISTIELVNTLEKQKRLLLQSDYVLPLGKNSQFELGYRGSFRELDTDFLVEFDDNGNVVTDTNLSNNLIYTQNVNAAYTQFGSKIGKLSYLLGLRLENTELIIDQRTSNDFNKRTFTDLFPTINLGFEISENQSILLGYNRRIRRPRSRFVNPFPSRSSATNLFQGNPNLDPSYANAFDLGYLNKIGKITLNTSLYYTHATEVFTFISEDTGETVLIGADENNPGTEVAVIRRTPINLADSYRYGFEFTVSYAPSRRWRMNGNFNASQNNFRGENNGESLDNDNFSWFARFNNKLRLPAKIDWQTTLFYRGPRERPQTEDEGIFSMNMAFGKDLFKEKASLTFNINDVFNSRIRKRTAATPTFISDRETQSRVRRFNLSFTYRFNQFKKRRKRKEEENIDEEFEG</sequence>
<dbReference type="Gene3D" id="2.40.170.20">
    <property type="entry name" value="TonB-dependent receptor, beta-barrel domain"/>
    <property type="match status" value="1"/>
</dbReference>
<dbReference type="PANTHER" id="PTHR40980:SF4">
    <property type="entry name" value="TONB-DEPENDENT RECEPTOR-LIKE BETA-BARREL DOMAIN-CONTAINING PROTEIN"/>
    <property type="match status" value="1"/>
</dbReference>
<keyword evidence="7" id="KW-1185">Reference proteome</keyword>
<dbReference type="Pfam" id="PF07715">
    <property type="entry name" value="Plug"/>
    <property type="match status" value="1"/>
</dbReference>
<evidence type="ECO:0000259" key="4">
    <source>
        <dbReference type="Pfam" id="PF07715"/>
    </source>
</evidence>
<reference evidence="6 7" key="1">
    <citation type="submission" date="2019-06" db="EMBL/GenBank/DDBJ databases">
        <authorList>
            <person name="Meng X."/>
        </authorList>
    </citation>
    <scope>NUCLEOTIDE SEQUENCE [LARGE SCALE GENOMIC DNA]</scope>
    <source>
        <strain evidence="6 7">M625</strain>
    </source>
</reference>
<dbReference type="InterPro" id="IPR041700">
    <property type="entry name" value="OMP_b-brl_3"/>
</dbReference>
<dbReference type="RefSeq" id="WP_140588313.1">
    <property type="nucleotide sequence ID" value="NZ_VFWZ01000001.1"/>
</dbReference>